<dbReference type="Pfam" id="PF08020">
    <property type="entry name" value="DUF1706"/>
    <property type="match status" value="1"/>
</dbReference>
<reference evidence="1 2" key="1">
    <citation type="submission" date="2019-12" db="EMBL/GenBank/DDBJ databases">
        <title>Litoreibacter badius sp. nov., a novel bacteriochlorophyll a-containing bacterium in the genus Litoreibacter.</title>
        <authorList>
            <person name="Kanamuro M."/>
            <person name="Takabe Y."/>
            <person name="Mori K."/>
            <person name="Takaichi S."/>
            <person name="Hanada S."/>
        </authorList>
    </citation>
    <scope>NUCLEOTIDE SEQUENCE [LARGE SCALE GENOMIC DNA]</scope>
    <source>
        <strain evidence="1 2">K6</strain>
    </source>
</reference>
<dbReference type="InterPro" id="IPR012550">
    <property type="entry name" value="DUF1706"/>
</dbReference>
<dbReference type="RefSeq" id="WP_159807464.1">
    <property type="nucleotide sequence ID" value="NZ_BLJE01000002.1"/>
</dbReference>
<evidence type="ECO:0008006" key="3">
    <source>
        <dbReference type="Google" id="ProtNLM"/>
    </source>
</evidence>
<dbReference type="AlphaFoldDB" id="A0A6N6JH90"/>
<organism evidence="1 2">
    <name type="scientific">Litoreibacter roseus</name>
    <dbReference type="NCBI Taxonomy" id="2601869"/>
    <lineage>
        <taxon>Bacteria</taxon>
        <taxon>Pseudomonadati</taxon>
        <taxon>Pseudomonadota</taxon>
        <taxon>Alphaproteobacteria</taxon>
        <taxon>Rhodobacterales</taxon>
        <taxon>Roseobacteraceae</taxon>
        <taxon>Litoreibacter</taxon>
    </lineage>
</organism>
<dbReference type="PANTHER" id="PTHR40658:SF4">
    <property type="entry name" value="HYPOTHETICAL CYTOSOLIC PROTEIN"/>
    <property type="match status" value="1"/>
</dbReference>
<dbReference type="SUPFAM" id="SSF109854">
    <property type="entry name" value="DinB/YfiT-like putative metalloenzymes"/>
    <property type="match status" value="1"/>
</dbReference>
<evidence type="ECO:0000313" key="1">
    <source>
        <dbReference type="EMBL" id="GFE65485.1"/>
    </source>
</evidence>
<evidence type="ECO:0000313" key="2">
    <source>
        <dbReference type="Proteomes" id="UP000436822"/>
    </source>
</evidence>
<dbReference type="InterPro" id="IPR034660">
    <property type="entry name" value="DinB/YfiT-like"/>
</dbReference>
<dbReference type="Proteomes" id="UP000436822">
    <property type="component" value="Unassembled WGS sequence"/>
</dbReference>
<proteinExistence type="predicted"/>
<dbReference type="Gene3D" id="1.20.120.450">
    <property type="entry name" value="dinb family like domain"/>
    <property type="match status" value="1"/>
</dbReference>
<sequence length="161" mass="18228">MPAQKKSELLEVTAKEYAKLLKLIAPLGPEEAKRTLDGVSVKDIIGHRARWIDLFLGWYDDGQAGREVAFPAEGYKWNELNRYNADLRKEQADLSWNQVNTLLDDRAVRLTEFLESKTNEDLYGGPMRGAKNDWTAGRWAEAAGASHFRSAAKFIRAAMKE</sequence>
<name>A0A6N6JH90_9RHOB</name>
<dbReference type="EMBL" id="BLJE01000002">
    <property type="protein sequence ID" value="GFE65485.1"/>
    <property type="molecule type" value="Genomic_DNA"/>
</dbReference>
<keyword evidence="2" id="KW-1185">Reference proteome</keyword>
<comment type="caution">
    <text evidence="1">The sequence shown here is derived from an EMBL/GenBank/DDBJ whole genome shotgun (WGS) entry which is preliminary data.</text>
</comment>
<protein>
    <recommendedName>
        <fullName evidence="3">ClbS/DfsB family four-helix bundle protein</fullName>
    </recommendedName>
</protein>
<dbReference type="OrthoDB" id="5347938at2"/>
<accession>A0A6N6JH90</accession>
<gene>
    <name evidence="1" type="ORF">KIN_25590</name>
</gene>
<dbReference type="PANTHER" id="PTHR40658">
    <property type="match status" value="1"/>
</dbReference>